<dbReference type="PANTHER" id="PTHR21212:SF0">
    <property type="entry name" value="SEIPIN"/>
    <property type="match status" value="1"/>
</dbReference>
<evidence type="ECO:0000256" key="3">
    <source>
        <dbReference type="ARBA" id="ARBA00022824"/>
    </source>
</evidence>
<proteinExistence type="predicted"/>
<dbReference type="GO" id="GO:0005789">
    <property type="term" value="C:endoplasmic reticulum membrane"/>
    <property type="evidence" value="ECO:0007669"/>
    <property type="project" value="UniProtKB-SubCell"/>
</dbReference>
<name>A0A9P8UD29_9PEZI</name>
<evidence type="ECO:0000256" key="8">
    <source>
        <dbReference type="SAM" id="Phobius"/>
    </source>
</evidence>
<dbReference type="Proteomes" id="UP000758603">
    <property type="component" value="Unassembled WGS sequence"/>
</dbReference>
<dbReference type="EMBL" id="JAGPXC010000008">
    <property type="protein sequence ID" value="KAH6647573.1"/>
    <property type="molecule type" value="Genomic_DNA"/>
</dbReference>
<keyword evidence="4 8" id="KW-1133">Transmembrane helix</keyword>
<keyword evidence="3" id="KW-0256">Endoplasmic reticulum</keyword>
<dbReference type="GO" id="GO:0006629">
    <property type="term" value="P:lipid metabolic process"/>
    <property type="evidence" value="ECO:0007669"/>
    <property type="project" value="UniProtKB-KW"/>
</dbReference>
<comment type="subcellular location">
    <subcellularLocation>
        <location evidence="1">Endoplasmic reticulum membrane</location>
        <topology evidence="1">Multi-pass membrane protein</topology>
    </subcellularLocation>
</comment>
<comment type="caution">
    <text evidence="9">The sequence shown here is derived from an EMBL/GenBank/DDBJ whole genome shotgun (WGS) entry which is preliminary data.</text>
</comment>
<evidence type="ECO:0000256" key="7">
    <source>
        <dbReference type="SAM" id="MobiDB-lite"/>
    </source>
</evidence>
<dbReference type="GeneID" id="70129524"/>
<feature type="transmembrane region" description="Helical" evidence="8">
    <location>
        <begin position="20"/>
        <end position="46"/>
    </location>
</feature>
<evidence type="ECO:0000313" key="9">
    <source>
        <dbReference type="EMBL" id="KAH6647573.1"/>
    </source>
</evidence>
<reference evidence="9" key="1">
    <citation type="journal article" date="2021" name="Nat. Commun.">
        <title>Genetic determinants of endophytism in the Arabidopsis root mycobiome.</title>
        <authorList>
            <person name="Mesny F."/>
            <person name="Miyauchi S."/>
            <person name="Thiergart T."/>
            <person name="Pickel B."/>
            <person name="Atanasova L."/>
            <person name="Karlsson M."/>
            <person name="Huettel B."/>
            <person name="Barry K.W."/>
            <person name="Haridas S."/>
            <person name="Chen C."/>
            <person name="Bauer D."/>
            <person name="Andreopoulos W."/>
            <person name="Pangilinan J."/>
            <person name="LaButti K."/>
            <person name="Riley R."/>
            <person name="Lipzen A."/>
            <person name="Clum A."/>
            <person name="Drula E."/>
            <person name="Henrissat B."/>
            <person name="Kohler A."/>
            <person name="Grigoriev I.V."/>
            <person name="Martin F.M."/>
            <person name="Hacquard S."/>
        </authorList>
    </citation>
    <scope>NUCLEOTIDE SEQUENCE</scope>
    <source>
        <strain evidence="9">MPI-SDFR-AT-0073</strain>
    </source>
</reference>
<dbReference type="PANTHER" id="PTHR21212">
    <property type="entry name" value="BERNARDINELLI-SEIP CONGENITAL LIPODYSTROPHY 2 HOMOLOG BSCL2 PROTEIN"/>
    <property type="match status" value="1"/>
</dbReference>
<feature type="transmembrane region" description="Helical" evidence="8">
    <location>
        <begin position="230"/>
        <end position="257"/>
    </location>
</feature>
<dbReference type="Pfam" id="PF06775">
    <property type="entry name" value="Seipin"/>
    <property type="match status" value="1"/>
</dbReference>
<dbReference type="InterPro" id="IPR009617">
    <property type="entry name" value="Seipin"/>
</dbReference>
<evidence type="ECO:0000256" key="4">
    <source>
        <dbReference type="ARBA" id="ARBA00022989"/>
    </source>
</evidence>
<feature type="compositionally biased region" description="Basic and acidic residues" evidence="7">
    <location>
        <begin position="300"/>
        <end position="315"/>
    </location>
</feature>
<keyword evidence="2 8" id="KW-0812">Transmembrane</keyword>
<keyword evidence="6 8" id="KW-0472">Membrane</keyword>
<keyword evidence="10" id="KW-1185">Reference proteome</keyword>
<dbReference type="GO" id="GO:0140042">
    <property type="term" value="P:lipid droplet formation"/>
    <property type="evidence" value="ECO:0007669"/>
    <property type="project" value="UniProtKB-ARBA"/>
</dbReference>
<organism evidence="9 10">
    <name type="scientific">Truncatella angustata</name>
    <dbReference type="NCBI Taxonomy" id="152316"/>
    <lineage>
        <taxon>Eukaryota</taxon>
        <taxon>Fungi</taxon>
        <taxon>Dikarya</taxon>
        <taxon>Ascomycota</taxon>
        <taxon>Pezizomycotina</taxon>
        <taxon>Sordariomycetes</taxon>
        <taxon>Xylariomycetidae</taxon>
        <taxon>Amphisphaeriales</taxon>
        <taxon>Sporocadaceae</taxon>
        <taxon>Truncatella</taxon>
    </lineage>
</organism>
<accession>A0A9P8UD29</accession>
<gene>
    <name evidence="9" type="ORF">BKA67DRAFT_539429</name>
</gene>
<sequence length="355" mass="39651">MEYVKRPLRAATTPAAQRFYLSTFLVIAVSTILLFLAAASYSVAYYSYVPKKVVSIPVHLQYNAGLNPFGVTSLQKDLMLETAYDVTVTLTLPRSPPNTERGNFMIALFATRSSLDNPAQSFGLVQDPYKHMSASNVVFTSRRPALVPYTDPLVSLTSRLLFLAWHVVAPASEKVVLAVPMGELVEFREQLPLSLLLDVQAGQTFQVYEAQIELVARLEGLRWMMYNHRVISFVAGTLLFWGVEITSFGLVLSVLAFCLGWTRESEEVPAIEQDGYKVDRGDGRAVVKRENRAESTVAESSKEDKGQDRAVKSEEEEAYERFIKEESIERDLPPRRIGYGEDDEGEGTGNIYGRG</sequence>
<evidence type="ECO:0000313" key="10">
    <source>
        <dbReference type="Proteomes" id="UP000758603"/>
    </source>
</evidence>
<dbReference type="CDD" id="cd23995">
    <property type="entry name" value="Seipin_BSCL2_like"/>
    <property type="match status" value="1"/>
</dbReference>
<evidence type="ECO:0000256" key="1">
    <source>
        <dbReference type="ARBA" id="ARBA00004477"/>
    </source>
</evidence>
<evidence type="ECO:0000256" key="6">
    <source>
        <dbReference type="ARBA" id="ARBA00023136"/>
    </source>
</evidence>
<dbReference type="RefSeq" id="XP_045954085.1">
    <property type="nucleotide sequence ID" value="XM_046100632.1"/>
</dbReference>
<dbReference type="OrthoDB" id="3990054at2759"/>
<dbReference type="AlphaFoldDB" id="A0A9P8UD29"/>
<keyword evidence="5" id="KW-0443">Lipid metabolism</keyword>
<feature type="region of interest" description="Disordered" evidence="7">
    <location>
        <begin position="333"/>
        <end position="355"/>
    </location>
</feature>
<feature type="region of interest" description="Disordered" evidence="7">
    <location>
        <begin position="289"/>
        <end position="315"/>
    </location>
</feature>
<protein>
    <submittedName>
        <fullName evidence="9">Adipose-regulatory protein-domain-containing protein</fullName>
    </submittedName>
</protein>
<evidence type="ECO:0000256" key="2">
    <source>
        <dbReference type="ARBA" id="ARBA00022692"/>
    </source>
</evidence>
<evidence type="ECO:0000256" key="5">
    <source>
        <dbReference type="ARBA" id="ARBA00023098"/>
    </source>
</evidence>